<name>A0A225SZM7_9BURK</name>
<feature type="domain" description="Response regulatory" evidence="2">
    <location>
        <begin position="9"/>
        <end position="134"/>
    </location>
</feature>
<protein>
    <submittedName>
        <fullName evidence="3">Histidine kinase</fullName>
    </submittedName>
</protein>
<dbReference type="RefSeq" id="WP_088753478.1">
    <property type="nucleotide sequence ID" value="NZ_NJGV01000001.1"/>
</dbReference>
<accession>A0A225SZM7</accession>
<feature type="modified residue" description="4-aspartylphosphate" evidence="1">
    <location>
        <position position="67"/>
    </location>
</feature>
<keyword evidence="3" id="KW-0808">Transferase</keyword>
<dbReference type="InterPro" id="IPR011006">
    <property type="entry name" value="CheY-like_superfamily"/>
</dbReference>
<dbReference type="Gene3D" id="3.40.50.2300">
    <property type="match status" value="1"/>
</dbReference>
<keyword evidence="1" id="KW-0597">Phosphoprotein</keyword>
<evidence type="ECO:0000256" key="1">
    <source>
        <dbReference type="PROSITE-ProRule" id="PRU00169"/>
    </source>
</evidence>
<proteinExistence type="predicted"/>
<comment type="caution">
    <text evidence="3">The sequence shown here is derived from an EMBL/GenBank/DDBJ whole genome shotgun (WGS) entry which is preliminary data.</text>
</comment>
<evidence type="ECO:0000313" key="3">
    <source>
        <dbReference type="EMBL" id="OWY36795.1"/>
    </source>
</evidence>
<keyword evidence="3" id="KW-0418">Kinase</keyword>
<dbReference type="EMBL" id="NJGV01000001">
    <property type="protein sequence ID" value="OWY36795.1"/>
    <property type="molecule type" value="Genomic_DNA"/>
</dbReference>
<evidence type="ECO:0000313" key="4">
    <source>
        <dbReference type="Proteomes" id="UP000214747"/>
    </source>
</evidence>
<organism evidence="3 4">
    <name type="scientific">Herbaspirillum aquaticum</name>
    <dbReference type="NCBI Taxonomy" id="568783"/>
    <lineage>
        <taxon>Bacteria</taxon>
        <taxon>Pseudomonadati</taxon>
        <taxon>Pseudomonadota</taxon>
        <taxon>Betaproteobacteria</taxon>
        <taxon>Burkholderiales</taxon>
        <taxon>Oxalobacteraceae</taxon>
        <taxon>Herbaspirillum</taxon>
    </lineage>
</organism>
<dbReference type="GO" id="GO:0016301">
    <property type="term" value="F:kinase activity"/>
    <property type="evidence" value="ECO:0007669"/>
    <property type="project" value="UniProtKB-KW"/>
</dbReference>
<dbReference type="AlphaFoldDB" id="A0A225SZM7"/>
<keyword evidence="4" id="KW-1185">Reference proteome</keyword>
<evidence type="ECO:0000259" key="2">
    <source>
        <dbReference type="PROSITE" id="PS50110"/>
    </source>
</evidence>
<dbReference type="Proteomes" id="UP000214747">
    <property type="component" value="Unassembled WGS sequence"/>
</dbReference>
<dbReference type="GO" id="GO:0000160">
    <property type="term" value="P:phosphorelay signal transduction system"/>
    <property type="evidence" value="ECO:0007669"/>
    <property type="project" value="InterPro"/>
</dbReference>
<dbReference type="InterPro" id="IPR001789">
    <property type="entry name" value="Sig_transdc_resp-reg_receiver"/>
</dbReference>
<dbReference type="SUPFAM" id="SSF52172">
    <property type="entry name" value="CheY-like"/>
    <property type="match status" value="1"/>
</dbReference>
<dbReference type="PROSITE" id="PS50110">
    <property type="entry name" value="RESPONSE_REGULATORY"/>
    <property type="match status" value="1"/>
</dbReference>
<gene>
    <name evidence="3" type="ORF">CEJ45_01505</name>
</gene>
<reference evidence="3 4" key="1">
    <citation type="journal article" date="2010" name="Int. J. Syst. Evol. Microbiol.">
        <title>Reclassification of Herbaspirillum putei as a later heterotypic synonym of Herbaspirillum huttiense, with the description of H. huttiense subsp. huttiense subsp. nov. and H. huttiense subsp. putei subsp. nov., comb. nov., and description of Herbaspirillum aquaticum sp. nov.</title>
        <authorList>
            <person name="Dobritsa A.P."/>
            <person name="Reddy M.C."/>
            <person name="Samadpour M."/>
        </authorList>
    </citation>
    <scope>NUCLEOTIDE SEQUENCE [LARGE SCALE GENOMIC DNA]</scope>
    <source>
        <strain evidence="3 4">IEH 4430</strain>
    </source>
</reference>
<sequence>MSQTHHLPRILVIDGDLDAIESARFALWRSQLPCQFDWSDDAELANASLLTQALCHSKDLPALILLDPRSCFGTEGYELLRTLCVYQQLAQIPLVLFTAAPMSADFAQEQDSRIWYAAKPVRTADYMDVVTQCVQQRLHHPATL</sequence>